<name>A0ABT7JB85_9ACTN</name>
<gene>
    <name evidence="1" type="ORF">QNN03_37490</name>
</gene>
<reference evidence="1 2" key="1">
    <citation type="submission" date="2023-05" db="EMBL/GenBank/DDBJ databases">
        <title>Streptomyces fuscus sp. nov., a brown-black pigment producing actinomyces isolated from dry sand of Sea duck farm.</title>
        <authorList>
            <person name="Xie J."/>
            <person name="Shen N."/>
        </authorList>
    </citation>
    <scope>NUCLEOTIDE SEQUENCE [LARGE SCALE GENOMIC DNA]</scope>
    <source>
        <strain evidence="1 2">GXMU-J15</strain>
    </source>
</reference>
<accession>A0ABT7JB85</accession>
<organism evidence="1 2">
    <name type="scientific">Streptomyces fuscus</name>
    <dbReference type="NCBI Taxonomy" id="3048495"/>
    <lineage>
        <taxon>Bacteria</taxon>
        <taxon>Bacillati</taxon>
        <taxon>Actinomycetota</taxon>
        <taxon>Actinomycetes</taxon>
        <taxon>Kitasatosporales</taxon>
        <taxon>Streptomycetaceae</taxon>
        <taxon>Streptomyces</taxon>
    </lineage>
</organism>
<evidence type="ECO:0000313" key="1">
    <source>
        <dbReference type="EMBL" id="MDL2082129.1"/>
    </source>
</evidence>
<evidence type="ECO:0008006" key="3">
    <source>
        <dbReference type="Google" id="ProtNLM"/>
    </source>
</evidence>
<evidence type="ECO:0000313" key="2">
    <source>
        <dbReference type="Proteomes" id="UP001241926"/>
    </source>
</evidence>
<protein>
    <recommendedName>
        <fullName evidence="3">PIN domain-containing protein</fullName>
    </recommendedName>
</protein>
<dbReference type="Proteomes" id="UP001241926">
    <property type="component" value="Unassembled WGS sequence"/>
</dbReference>
<comment type="caution">
    <text evidence="1">The sequence shown here is derived from an EMBL/GenBank/DDBJ whole genome shotgun (WGS) entry which is preliminary data.</text>
</comment>
<dbReference type="EMBL" id="JASJUS010000074">
    <property type="protein sequence ID" value="MDL2082129.1"/>
    <property type="molecule type" value="Genomic_DNA"/>
</dbReference>
<dbReference type="RefSeq" id="WP_285437225.1">
    <property type="nucleotide sequence ID" value="NZ_JASJUS010000074.1"/>
</dbReference>
<proteinExistence type="predicted"/>
<sequence length="339" mass="36873">MTDDQLAPLARPRPLDPYSSSAPHLVAIVDTNVLLTSIDNDCRNVSQGRRSRLLLMSDGGDVVLYAADHVLDEMYEHLPRIAKSSPVPLATLRAYFEAECLPVLRFVTVSEVDAPDPQVLAITDPDDVPTGRLAKLIAPCVVFSDDIHLKRPGFAPKRWLDMAKAAVEVADGHRAQVATVNAAAIPVRGVAGLLSFAGRKVNVSPWVLGGVALSAAALLLKQPEWRKATAEVTSKIFEGIANQLAEGMALERGGAEKLRKVVLGAPLQPTLRQRIAIVLARQNEPLLAAEVHDLIDARFPEAPDVSIKKVRGALEEGTEFVRVQRYRWQLGREVAPRVL</sequence>
<keyword evidence="2" id="KW-1185">Reference proteome</keyword>